<feature type="transmembrane region" description="Helical" evidence="7">
    <location>
        <begin position="309"/>
        <end position="341"/>
    </location>
</feature>
<gene>
    <name evidence="9" type="ORF">A3I30_00925</name>
</gene>
<feature type="transmembrane region" description="Helical" evidence="7">
    <location>
        <begin position="20"/>
        <end position="46"/>
    </location>
</feature>
<organism evidence="9 10">
    <name type="scientific">Candidatus Azambacteria bacterium RIFCSPLOWO2_02_FULL_44_14</name>
    <dbReference type="NCBI Taxonomy" id="1797306"/>
    <lineage>
        <taxon>Bacteria</taxon>
        <taxon>Candidatus Azamiibacteriota</taxon>
    </lineage>
</organism>
<dbReference type="Pfam" id="PF02687">
    <property type="entry name" value="FtsX"/>
    <property type="match status" value="1"/>
</dbReference>
<name>A0A1F5CCC3_9BACT</name>
<comment type="similarity">
    <text evidence="2">Belongs to the ABC-4 integral membrane protein family. LolC/E subfamily.</text>
</comment>
<sequence>MNRFIVLLSYALRETSKSRVILVLIITSFSIAFSVVFFTSGILAGFTNTLEEGAIIAFSHLIIGPNGDDLKIKNIKTIAEKIVNTQNVESVTARSYGIVGIKYKDKFINPYVAAGVDLGTDINTSEIFKKIIEGNYLTTREPKEIVLGTTLADALVSGSAYDEEKIDVGEEVEISSLTGKSQKYKVRGIIDAKTFQPNWTLYINKKELEKLDDKRKDGEILVKLKDPNKIEETKDLIEKQNLEIQVYTWRQQSGFIENIISAVSFITGLINGQILVSIFIIISIILFINVTQKKRQIGILKAMGATNKFIIGIYLIETLIYSVLSYLLGFLIFISIHLYYADHPTPLLIGDFRTVIDVQKIWISAITLSIAAFGGSFIPAYMAAKTKIVDVMRGVV</sequence>
<comment type="subcellular location">
    <subcellularLocation>
        <location evidence="1">Cell membrane</location>
        <topology evidence="1">Multi-pass membrane protein</topology>
    </subcellularLocation>
</comment>
<evidence type="ECO:0000256" key="7">
    <source>
        <dbReference type="SAM" id="Phobius"/>
    </source>
</evidence>
<feature type="transmembrane region" description="Helical" evidence="7">
    <location>
        <begin position="361"/>
        <end position="384"/>
    </location>
</feature>
<evidence type="ECO:0000256" key="4">
    <source>
        <dbReference type="ARBA" id="ARBA00022692"/>
    </source>
</evidence>
<evidence type="ECO:0000259" key="8">
    <source>
        <dbReference type="Pfam" id="PF02687"/>
    </source>
</evidence>
<proteinExistence type="inferred from homology"/>
<feature type="transmembrane region" description="Helical" evidence="7">
    <location>
        <begin position="259"/>
        <end position="288"/>
    </location>
</feature>
<comment type="caution">
    <text evidence="9">The sequence shown here is derived from an EMBL/GenBank/DDBJ whole genome shotgun (WGS) entry which is preliminary data.</text>
</comment>
<keyword evidence="3" id="KW-1003">Cell membrane</keyword>
<dbReference type="PANTHER" id="PTHR30489">
    <property type="entry name" value="LIPOPROTEIN-RELEASING SYSTEM TRANSMEMBRANE PROTEIN LOLE"/>
    <property type="match status" value="1"/>
</dbReference>
<dbReference type="GO" id="GO:0044874">
    <property type="term" value="P:lipoprotein localization to outer membrane"/>
    <property type="evidence" value="ECO:0007669"/>
    <property type="project" value="TreeGrafter"/>
</dbReference>
<evidence type="ECO:0000313" key="9">
    <source>
        <dbReference type="EMBL" id="OGD40513.1"/>
    </source>
</evidence>
<dbReference type="PANTHER" id="PTHR30489:SF0">
    <property type="entry name" value="LIPOPROTEIN-RELEASING SYSTEM TRANSMEMBRANE PROTEIN LOLE"/>
    <property type="match status" value="1"/>
</dbReference>
<evidence type="ECO:0000313" key="10">
    <source>
        <dbReference type="Proteomes" id="UP000177197"/>
    </source>
</evidence>
<dbReference type="GO" id="GO:0098797">
    <property type="term" value="C:plasma membrane protein complex"/>
    <property type="evidence" value="ECO:0007669"/>
    <property type="project" value="TreeGrafter"/>
</dbReference>
<keyword evidence="4 7" id="KW-0812">Transmembrane</keyword>
<reference evidence="9 10" key="1">
    <citation type="journal article" date="2016" name="Nat. Commun.">
        <title>Thousands of microbial genomes shed light on interconnected biogeochemical processes in an aquifer system.</title>
        <authorList>
            <person name="Anantharaman K."/>
            <person name="Brown C.T."/>
            <person name="Hug L.A."/>
            <person name="Sharon I."/>
            <person name="Castelle C.J."/>
            <person name="Probst A.J."/>
            <person name="Thomas B.C."/>
            <person name="Singh A."/>
            <person name="Wilkins M.J."/>
            <person name="Karaoz U."/>
            <person name="Brodie E.L."/>
            <person name="Williams K.H."/>
            <person name="Hubbard S.S."/>
            <person name="Banfield J.F."/>
        </authorList>
    </citation>
    <scope>NUCLEOTIDE SEQUENCE [LARGE SCALE GENOMIC DNA]</scope>
</reference>
<keyword evidence="6 7" id="KW-0472">Membrane</keyword>
<evidence type="ECO:0000256" key="2">
    <source>
        <dbReference type="ARBA" id="ARBA00005236"/>
    </source>
</evidence>
<dbReference type="InterPro" id="IPR003838">
    <property type="entry name" value="ABC3_permease_C"/>
</dbReference>
<dbReference type="InterPro" id="IPR051447">
    <property type="entry name" value="Lipoprotein-release_system"/>
</dbReference>
<evidence type="ECO:0000256" key="1">
    <source>
        <dbReference type="ARBA" id="ARBA00004651"/>
    </source>
</evidence>
<evidence type="ECO:0000256" key="6">
    <source>
        <dbReference type="ARBA" id="ARBA00023136"/>
    </source>
</evidence>
<evidence type="ECO:0000256" key="3">
    <source>
        <dbReference type="ARBA" id="ARBA00022475"/>
    </source>
</evidence>
<dbReference type="Proteomes" id="UP000177197">
    <property type="component" value="Unassembled WGS sequence"/>
</dbReference>
<dbReference type="AlphaFoldDB" id="A0A1F5CCC3"/>
<accession>A0A1F5CCC3</accession>
<dbReference type="EMBL" id="MEYV01000007">
    <property type="protein sequence ID" value="OGD40513.1"/>
    <property type="molecule type" value="Genomic_DNA"/>
</dbReference>
<protein>
    <recommendedName>
        <fullName evidence="8">ABC3 transporter permease C-terminal domain-containing protein</fullName>
    </recommendedName>
</protein>
<feature type="domain" description="ABC3 transporter permease C-terminal" evidence="8">
    <location>
        <begin position="272"/>
        <end position="387"/>
    </location>
</feature>
<evidence type="ECO:0000256" key="5">
    <source>
        <dbReference type="ARBA" id="ARBA00022989"/>
    </source>
</evidence>
<keyword evidence="5 7" id="KW-1133">Transmembrane helix</keyword>